<feature type="transmembrane region" description="Helical" evidence="8">
    <location>
        <begin position="311"/>
        <end position="331"/>
    </location>
</feature>
<evidence type="ECO:0000259" key="9">
    <source>
        <dbReference type="Pfam" id="PF06808"/>
    </source>
</evidence>
<feature type="transmembrane region" description="Helical" evidence="8">
    <location>
        <begin position="343"/>
        <end position="374"/>
    </location>
</feature>
<accession>A0ABP7PE65</accession>
<feature type="transmembrane region" description="Helical" evidence="8">
    <location>
        <begin position="23"/>
        <end position="41"/>
    </location>
</feature>
<evidence type="ECO:0000313" key="11">
    <source>
        <dbReference type="Proteomes" id="UP001501337"/>
    </source>
</evidence>
<feature type="transmembrane region" description="Helical" evidence="8">
    <location>
        <begin position="496"/>
        <end position="513"/>
    </location>
</feature>
<name>A0ABP7PE65_9GAMM</name>
<feature type="transmembrane region" description="Helical" evidence="8">
    <location>
        <begin position="685"/>
        <end position="706"/>
    </location>
</feature>
<dbReference type="InterPro" id="IPR004681">
    <property type="entry name" value="TRAP_DctM"/>
</dbReference>
<reference evidence="11" key="1">
    <citation type="journal article" date="2019" name="Int. J. Syst. Evol. Microbiol.">
        <title>The Global Catalogue of Microorganisms (GCM) 10K type strain sequencing project: providing services to taxonomists for standard genome sequencing and annotation.</title>
        <authorList>
            <consortium name="The Broad Institute Genomics Platform"/>
            <consortium name="The Broad Institute Genome Sequencing Center for Infectious Disease"/>
            <person name="Wu L."/>
            <person name="Ma J."/>
        </authorList>
    </citation>
    <scope>NUCLEOTIDE SEQUENCE [LARGE SCALE GENOMIC DNA]</scope>
    <source>
        <strain evidence="11">JCM 17555</strain>
    </source>
</reference>
<dbReference type="InterPro" id="IPR010656">
    <property type="entry name" value="DctM"/>
</dbReference>
<evidence type="ECO:0000256" key="7">
    <source>
        <dbReference type="RuleBase" id="RU369079"/>
    </source>
</evidence>
<keyword evidence="7" id="KW-0813">Transport</keyword>
<keyword evidence="5 8" id="KW-1133">Transmembrane helix</keyword>
<evidence type="ECO:0000256" key="8">
    <source>
        <dbReference type="SAM" id="Phobius"/>
    </source>
</evidence>
<feature type="transmembrane region" description="Helical" evidence="8">
    <location>
        <begin position="465"/>
        <end position="484"/>
    </location>
</feature>
<feature type="transmembrane region" description="Helical" evidence="8">
    <location>
        <begin position="152"/>
        <end position="177"/>
    </location>
</feature>
<comment type="subcellular location">
    <subcellularLocation>
        <location evidence="1 7">Cell inner membrane</location>
        <topology evidence="1 7">Multi-pass membrane protein</topology>
    </subcellularLocation>
</comment>
<feature type="transmembrane region" description="Helical" evidence="8">
    <location>
        <begin position="386"/>
        <end position="414"/>
    </location>
</feature>
<keyword evidence="2" id="KW-1003">Cell membrane</keyword>
<gene>
    <name evidence="10" type="ORF">GCM10022278_22510</name>
</gene>
<evidence type="ECO:0000256" key="5">
    <source>
        <dbReference type="ARBA" id="ARBA00022989"/>
    </source>
</evidence>
<keyword evidence="4 8" id="KW-0812">Transmembrane</keyword>
<evidence type="ECO:0000256" key="3">
    <source>
        <dbReference type="ARBA" id="ARBA00022519"/>
    </source>
</evidence>
<organism evidence="10 11">
    <name type="scientific">Allohahella marinimesophila</name>
    <dbReference type="NCBI Taxonomy" id="1054972"/>
    <lineage>
        <taxon>Bacteria</taxon>
        <taxon>Pseudomonadati</taxon>
        <taxon>Pseudomonadota</taxon>
        <taxon>Gammaproteobacteria</taxon>
        <taxon>Oceanospirillales</taxon>
        <taxon>Hahellaceae</taxon>
        <taxon>Allohahella</taxon>
    </lineage>
</organism>
<comment type="function">
    <text evidence="7">Part of the tripartite ATP-independent periplasmic (TRAP) transport system.</text>
</comment>
<dbReference type="Proteomes" id="UP001501337">
    <property type="component" value="Unassembled WGS sequence"/>
</dbReference>
<proteinExistence type="predicted"/>
<feature type="transmembrane region" description="Helical" evidence="8">
    <location>
        <begin position="426"/>
        <end position="444"/>
    </location>
</feature>
<evidence type="ECO:0000256" key="2">
    <source>
        <dbReference type="ARBA" id="ARBA00022475"/>
    </source>
</evidence>
<feature type="domain" description="TRAP C4-dicarboxylate transport system permease DctM subunit" evidence="9">
    <location>
        <begin position="268"/>
        <end position="700"/>
    </location>
</feature>
<keyword evidence="3 7" id="KW-0997">Cell inner membrane</keyword>
<feature type="transmembrane region" description="Helical" evidence="8">
    <location>
        <begin position="197"/>
        <end position="214"/>
    </location>
</feature>
<dbReference type="PANTHER" id="PTHR33362:SF2">
    <property type="entry name" value="TRAP TRANSPORTER LARGE PERMEASE PROTEIN"/>
    <property type="match status" value="1"/>
</dbReference>
<keyword evidence="11" id="KW-1185">Reference proteome</keyword>
<comment type="caution">
    <text evidence="10">The sequence shown here is derived from an EMBL/GenBank/DDBJ whole genome shotgun (WGS) entry which is preliminary data.</text>
</comment>
<dbReference type="Pfam" id="PF06808">
    <property type="entry name" value="DctM"/>
    <property type="match status" value="1"/>
</dbReference>
<sequence length="709" mass="78274">MNESSSTLSGTSPQIAHRSPTEWISSLPACLMLLLVVIFTTSSDIHNQILRIGQSTWDGYYELRSDPVAPTCSVDRDIDAEVDRIVAERAIDDADDLVLFEAEPVDPEVIRASVVNSVEACQFKHERYEATKDRITPGVRAFRSVELFIGDLIAFGLTSQRFILAFLVVICAATATFRRHHISMRPMESRLDHRVSSILQFAANCMLLLSAWSFRDLVHGNNANVAMAKEIIHLTWIIGFAVLVVISGIQIFRIPADAEPGGNFGHAMLSVPLYTTMCLISGTYFLLGGHAAGVGIYLDKMMDLSDMFLNVGLYVWIGMMLKETKLAALVFNVFHPWKMPPELLAVVAIGVAAIPTAYTGASGIFVIAAGSVIYLELRKAGARRQLALAATAMSGSLGVVLRPCLLVVIIAYLNREVTTDQLFGEGVKVFFLTLVLFALASLTLNRQSKLSIESPRKAFPAMMRNLKPIIPYALLVVGTVYFYALVLDVQLDEFSAPRILPVMMLAILVYEHFTVARRERREMAAAHPAGLSSYEERNKPGFERSLRWATNETTVHIGALLFLMGLSVSIGGVIERSHLMDMFPTDFASPWTVMLLLVGILVIIGMVMDPYGAVILVSVTISNVAYQNGIDPIHFWMVTLVAFELGYLSPPVALNHLLTRQVVGEAEVRLASQEGHTFYQRHERILMPLVVMGTALIIVAFGPLVFDYY</sequence>
<protein>
    <submittedName>
        <fullName evidence="10">TRAP transporter large permease subunit</fullName>
    </submittedName>
</protein>
<dbReference type="EMBL" id="BAABBO010000009">
    <property type="protein sequence ID" value="GAA3964193.1"/>
    <property type="molecule type" value="Genomic_DNA"/>
</dbReference>
<evidence type="ECO:0000313" key="10">
    <source>
        <dbReference type="EMBL" id="GAA3964193.1"/>
    </source>
</evidence>
<dbReference type="PANTHER" id="PTHR33362">
    <property type="entry name" value="SIALIC ACID TRAP TRANSPORTER PERMEASE PROTEIN SIAT-RELATED"/>
    <property type="match status" value="1"/>
</dbReference>
<feature type="transmembrane region" description="Helical" evidence="8">
    <location>
        <begin position="274"/>
        <end position="299"/>
    </location>
</feature>
<feature type="transmembrane region" description="Helical" evidence="8">
    <location>
        <begin position="594"/>
        <end position="621"/>
    </location>
</feature>
<feature type="transmembrane region" description="Helical" evidence="8">
    <location>
        <begin position="234"/>
        <end position="254"/>
    </location>
</feature>
<evidence type="ECO:0000256" key="1">
    <source>
        <dbReference type="ARBA" id="ARBA00004429"/>
    </source>
</evidence>
<evidence type="ECO:0000256" key="6">
    <source>
        <dbReference type="ARBA" id="ARBA00023136"/>
    </source>
</evidence>
<dbReference type="RefSeq" id="WP_344806329.1">
    <property type="nucleotide sequence ID" value="NZ_BAABBO010000009.1"/>
</dbReference>
<feature type="transmembrane region" description="Helical" evidence="8">
    <location>
        <begin position="633"/>
        <end position="650"/>
    </location>
</feature>
<keyword evidence="6 8" id="KW-0472">Membrane</keyword>
<evidence type="ECO:0000256" key="4">
    <source>
        <dbReference type="ARBA" id="ARBA00022692"/>
    </source>
</evidence>
<feature type="transmembrane region" description="Helical" evidence="8">
    <location>
        <begin position="554"/>
        <end position="574"/>
    </location>
</feature>